<organism evidence="1">
    <name type="scientific">Gordonia amarae</name>
    <dbReference type="NCBI Taxonomy" id="36821"/>
    <lineage>
        <taxon>Bacteria</taxon>
        <taxon>Bacillati</taxon>
        <taxon>Actinomycetota</taxon>
        <taxon>Actinomycetes</taxon>
        <taxon>Mycobacteriales</taxon>
        <taxon>Gordoniaceae</taxon>
        <taxon>Gordonia</taxon>
    </lineage>
</organism>
<dbReference type="SUPFAM" id="SSF51556">
    <property type="entry name" value="Metallo-dependent hydrolases"/>
    <property type="match status" value="1"/>
</dbReference>
<dbReference type="RefSeq" id="WP_005188953.1">
    <property type="nucleotide sequence ID" value="NZ_CP045804.1"/>
</dbReference>
<reference evidence="1" key="1">
    <citation type="journal article" date="2021" name="Nat. Microbiol.">
        <title>Cocultivation of an ultrasmall environmental parasitic bacterium with lytic ability against bacteria associated with wastewater foams.</title>
        <authorList>
            <person name="Batinovic S."/>
            <person name="Rose J.J.A."/>
            <person name="Ratcliffe J."/>
            <person name="Seviour R.J."/>
            <person name="Petrovski S."/>
        </authorList>
    </citation>
    <scope>NUCLEOTIDE SEQUENCE</scope>
    <source>
        <strain evidence="1">CON44</strain>
    </source>
</reference>
<dbReference type="InterPro" id="IPR032466">
    <property type="entry name" value="Metal_Hydrolase"/>
</dbReference>
<sequence length="349" mass="40713">MYEKDGEKYFIVDAHVHLWDGRVRNRRNIHGKQFIDCFYDYHRNLSPEEEVWDYETYCYYGEQRLMKDLFEDGPADHAIFQSTLLRDFYINGFAQVPQSLELVRQNPDKLTYNHAYDPRDGEEGLVQLRKDAESMNLTGIKLYTAEWHGNSRGYKLDDAWSRRYLEECLNLGIKNIHVHKGPTIRPLDRDAFDVADVDKVATDYTDLNFIIEHVGLPRLEDFCWIATQESNVYGGLAVAIPFIHTRPRYFAQIIGELLYWIGEDKILFASDYALWTPKWLVERFVDFQIPDDMTEYAPITTDQKKKILGLNAAALYPHIQVPEELRLPDYPPAVEVPDAAGTEREPVHA</sequence>
<proteinExistence type="predicted"/>
<dbReference type="Gene3D" id="3.20.20.140">
    <property type="entry name" value="Metal-dependent hydrolases"/>
    <property type="match status" value="1"/>
</dbReference>
<accession>A0A857MES4</accession>
<protein>
    <submittedName>
        <fullName evidence="1">Amidohydrolase family protein</fullName>
    </submittedName>
</protein>
<dbReference type="GO" id="GO:0016787">
    <property type="term" value="F:hydrolase activity"/>
    <property type="evidence" value="ECO:0007669"/>
    <property type="project" value="InterPro"/>
</dbReference>
<name>A0A857MES4_9ACTN</name>
<dbReference type="Pfam" id="PF04909">
    <property type="entry name" value="Amidohydro_2"/>
    <property type="match status" value="1"/>
</dbReference>
<gene>
    <name evidence="1" type="ORF">GII30_01565</name>
</gene>
<dbReference type="PANTHER" id="PTHR42889:SF1">
    <property type="entry name" value="BLR3681 PROTEIN"/>
    <property type="match status" value="1"/>
</dbReference>
<evidence type="ECO:0000313" key="1">
    <source>
        <dbReference type="EMBL" id="QHN38047.1"/>
    </source>
</evidence>
<dbReference type="InterPro" id="IPR006680">
    <property type="entry name" value="Amidohydro-rel"/>
</dbReference>
<dbReference type="EMBL" id="CP045810">
    <property type="protein sequence ID" value="QHN38047.1"/>
    <property type="molecule type" value="Genomic_DNA"/>
</dbReference>
<dbReference type="AlphaFoldDB" id="A0A857MES4"/>
<dbReference type="PANTHER" id="PTHR42889">
    <property type="entry name" value="BLR3681 PROTEIN"/>
    <property type="match status" value="1"/>
</dbReference>